<organism evidence="1">
    <name type="scientific">Siphoviridae sp. ctbrg2</name>
    <dbReference type="NCBI Taxonomy" id="2823589"/>
    <lineage>
        <taxon>Viruses</taxon>
        <taxon>Duplodnaviria</taxon>
        <taxon>Heunggongvirae</taxon>
        <taxon>Uroviricota</taxon>
        <taxon>Caudoviricetes</taxon>
    </lineage>
</organism>
<evidence type="ECO:0000313" key="1">
    <source>
        <dbReference type="EMBL" id="DAD68895.1"/>
    </source>
</evidence>
<sequence>MLDNNLTQSRWKGQREVEALFYMLYSISSFIPVCHDRLSGNKAREGEFRIT</sequence>
<dbReference type="EMBL" id="BK014711">
    <property type="protein sequence ID" value="DAD68895.1"/>
    <property type="molecule type" value="Genomic_DNA"/>
</dbReference>
<name>A0A8S5LG63_9CAUD</name>
<accession>A0A8S5LG63</accession>
<protein>
    <submittedName>
        <fullName evidence="1">Uncharacterized protein</fullName>
    </submittedName>
</protein>
<proteinExistence type="predicted"/>
<reference evidence="1" key="1">
    <citation type="journal article" date="2021" name="Proc. Natl. Acad. Sci. U.S.A.">
        <title>A Catalog of Tens of Thousands of Viruses from Human Metagenomes Reveals Hidden Associations with Chronic Diseases.</title>
        <authorList>
            <person name="Tisza M.J."/>
            <person name="Buck C.B."/>
        </authorList>
    </citation>
    <scope>NUCLEOTIDE SEQUENCE</scope>
    <source>
        <strain evidence="1">Ctbrg2</strain>
    </source>
</reference>